<gene>
    <name evidence="2" type="ORF">AZE42_05213</name>
</gene>
<name>A0A1J8Q047_9AGAM</name>
<reference evidence="2 3" key="1">
    <citation type="submission" date="2016-03" db="EMBL/GenBank/DDBJ databases">
        <title>Comparative genomics of the ectomycorrhizal sister species Rhizopogon vinicolor and Rhizopogon vesiculosus (Basidiomycota: Boletales) reveals a divergence of the mating type B locus.</title>
        <authorList>
            <person name="Mujic A.B."/>
            <person name="Kuo A."/>
            <person name="Tritt A."/>
            <person name="Lipzen A."/>
            <person name="Chen C."/>
            <person name="Johnson J."/>
            <person name="Sharma A."/>
            <person name="Barry K."/>
            <person name="Grigoriev I.V."/>
            <person name="Spatafora J.W."/>
        </authorList>
    </citation>
    <scope>NUCLEOTIDE SEQUENCE [LARGE SCALE GENOMIC DNA]</scope>
    <source>
        <strain evidence="2 3">AM-OR11-056</strain>
    </source>
</reference>
<dbReference type="AlphaFoldDB" id="A0A1J8Q047"/>
<feature type="region of interest" description="Disordered" evidence="1">
    <location>
        <begin position="72"/>
        <end position="107"/>
    </location>
</feature>
<evidence type="ECO:0000313" key="2">
    <source>
        <dbReference type="EMBL" id="OJA14055.1"/>
    </source>
</evidence>
<sequence length="107" mass="11345">MGASADPATLARALKIALLPLPPSTTSTPPSLDYKVSAKDAVGTSTSPNNIVNVPPLDNVHTTSVFAAKKGRVSGAKTGRTRHECSKSASNRYMEQDHMQRQDTLVL</sequence>
<accession>A0A1J8Q047</accession>
<dbReference type="EMBL" id="LVVM01003916">
    <property type="protein sequence ID" value="OJA14055.1"/>
    <property type="molecule type" value="Genomic_DNA"/>
</dbReference>
<evidence type="ECO:0000256" key="1">
    <source>
        <dbReference type="SAM" id="MobiDB-lite"/>
    </source>
</evidence>
<protein>
    <submittedName>
        <fullName evidence="2">Uncharacterized protein</fullName>
    </submittedName>
</protein>
<organism evidence="2 3">
    <name type="scientific">Rhizopogon vesiculosus</name>
    <dbReference type="NCBI Taxonomy" id="180088"/>
    <lineage>
        <taxon>Eukaryota</taxon>
        <taxon>Fungi</taxon>
        <taxon>Dikarya</taxon>
        <taxon>Basidiomycota</taxon>
        <taxon>Agaricomycotina</taxon>
        <taxon>Agaricomycetes</taxon>
        <taxon>Agaricomycetidae</taxon>
        <taxon>Boletales</taxon>
        <taxon>Suillineae</taxon>
        <taxon>Rhizopogonaceae</taxon>
        <taxon>Rhizopogon</taxon>
    </lineage>
</organism>
<keyword evidence="3" id="KW-1185">Reference proteome</keyword>
<proteinExistence type="predicted"/>
<dbReference type="Proteomes" id="UP000183567">
    <property type="component" value="Unassembled WGS sequence"/>
</dbReference>
<evidence type="ECO:0000313" key="3">
    <source>
        <dbReference type="Proteomes" id="UP000183567"/>
    </source>
</evidence>
<comment type="caution">
    <text evidence="2">The sequence shown here is derived from an EMBL/GenBank/DDBJ whole genome shotgun (WGS) entry which is preliminary data.</text>
</comment>